<gene>
    <name evidence="3" type="ORF">GA0070609_3389</name>
</gene>
<comment type="function">
    <text evidence="1">Involved in the transposition of the insertion sequence.</text>
</comment>
<dbReference type="GO" id="GO:0015074">
    <property type="term" value="P:DNA integration"/>
    <property type="evidence" value="ECO:0007669"/>
    <property type="project" value="InterPro"/>
</dbReference>
<dbReference type="NCBIfam" id="NF033516">
    <property type="entry name" value="transpos_IS3"/>
    <property type="match status" value="1"/>
</dbReference>
<accession>A0A1C5IHZ6</accession>
<protein>
    <submittedName>
        <fullName evidence="3">HTH-like domain-containing protein</fullName>
    </submittedName>
</protein>
<dbReference type="Pfam" id="PF00665">
    <property type="entry name" value="rve"/>
    <property type="match status" value="1"/>
</dbReference>
<keyword evidence="4" id="KW-1185">Reference proteome</keyword>
<evidence type="ECO:0000259" key="2">
    <source>
        <dbReference type="PROSITE" id="PS50994"/>
    </source>
</evidence>
<feature type="domain" description="Integrase catalytic" evidence="2">
    <location>
        <begin position="134"/>
        <end position="240"/>
    </location>
</feature>
<sequence>MVVAFVDEHRERFGVEPICRVLTAHGVTIAPNSYYGHKKRPPSARLQRDARVLAQIVRVPTDPAIGRGPYGVRKVHAALAREGGVDGQSVSRRQVERLMRRAGIQGARRGKRFVTTRPDATASRPPDLVRRDFTAAAPNRLWVVDYTYVPTWSGMAFTAFVTDVFSRRIVGWRTAASMPTSLPLDALEMALWTRHRQGHSKHGRLDGLIHHSDAGSQGGFQWSSQHLDQGVCGWEDHRAG</sequence>
<organism evidence="3 4">
    <name type="scientific">Micromonospora echinaurantiaca</name>
    <dbReference type="NCBI Taxonomy" id="47857"/>
    <lineage>
        <taxon>Bacteria</taxon>
        <taxon>Bacillati</taxon>
        <taxon>Actinomycetota</taxon>
        <taxon>Actinomycetes</taxon>
        <taxon>Micromonosporales</taxon>
        <taxon>Micromonosporaceae</taxon>
        <taxon>Micromonospora</taxon>
    </lineage>
</organism>
<evidence type="ECO:0000313" key="3">
    <source>
        <dbReference type="EMBL" id="SCG57977.1"/>
    </source>
</evidence>
<dbReference type="AlphaFoldDB" id="A0A1C5IHZ6"/>
<reference evidence="3 4" key="1">
    <citation type="submission" date="2016-06" db="EMBL/GenBank/DDBJ databases">
        <authorList>
            <person name="Kjaerup R.B."/>
            <person name="Dalgaard T.S."/>
            <person name="Juul-Madsen H.R."/>
        </authorList>
    </citation>
    <scope>NUCLEOTIDE SEQUENCE [LARGE SCALE GENOMIC DNA]</scope>
    <source>
        <strain evidence="3 4">DSM 43904</strain>
    </source>
</reference>
<dbReference type="InterPro" id="IPR036397">
    <property type="entry name" value="RNaseH_sf"/>
</dbReference>
<proteinExistence type="predicted"/>
<dbReference type="EMBL" id="LT607750">
    <property type="protein sequence ID" value="SCG57977.1"/>
    <property type="molecule type" value="Genomic_DNA"/>
</dbReference>
<dbReference type="Proteomes" id="UP000198217">
    <property type="component" value="Chromosome I"/>
</dbReference>
<dbReference type="SUPFAM" id="SSF53098">
    <property type="entry name" value="Ribonuclease H-like"/>
    <property type="match status" value="1"/>
</dbReference>
<dbReference type="Pfam" id="PF13276">
    <property type="entry name" value="HTH_21"/>
    <property type="match status" value="1"/>
</dbReference>
<name>A0A1C5IHZ6_9ACTN</name>
<dbReference type="PANTHER" id="PTHR46889">
    <property type="entry name" value="TRANSPOSASE INSF FOR INSERTION SEQUENCE IS3B-RELATED"/>
    <property type="match status" value="1"/>
</dbReference>
<dbReference type="InterPro" id="IPR050900">
    <property type="entry name" value="Transposase_IS3/IS150/IS904"/>
</dbReference>
<dbReference type="PANTHER" id="PTHR46889:SF4">
    <property type="entry name" value="TRANSPOSASE INSO FOR INSERTION SEQUENCE ELEMENT IS911B-RELATED"/>
    <property type="match status" value="1"/>
</dbReference>
<dbReference type="InterPro" id="IPR001584">
    <property type="entry name" value="Integrase_cat-core"/>
</dbReference>
<dbReference type="GO" id="GO:0003676">
    <property type="term" value="F:nucleic acid binding"/>
    <property type="evidence" value="ECO:0007669"/>
    <property type="project" value="InterPro"/>
</dbReference>
<dbReference type="InterPro" id="IPR012337">
    <property type="entry name" value="RNaseH-like_sf"/>
</dbReference>
<evidence type="ECO:0000313" key="4">
    <source>
        <dbReference type="Proteomes" id="UP000198217"/>
    </source>
</evidence>
<evidence type="ECO:0000256" key="1">
    <source>
        <dbReference type="ARBA" id="ARBA00002286"/>
    </source>
</evidence>
<dbReference type="Gene3D" id="3.30.420.10">
    <property type="entry name" value="Ribonuclease H-like superfamily/Ribonuclease H"/>
    <property type="match status" value="1"/>
</dbReference>
<dbReference type="InterPro" id="IPR025948">
    <property type="entry name" value="HTH-like_dom"/>
</dbReference>
<dbReference type="InterPro" id="IPR048020">
    <property type="entry name" value="Transpos_IS3"/>
</dbReference>
<dbReference type="PROSITE" id="PS50994">
    <property type="entry name" value="INTEGRASE"/>
    <property type="match status" value="1"/>
</dbReference>